<evidence type="ECO:0000256" key="1">
    <source>
        <dbReference type="PROSITE-ProRule" id="PRU00339"/>
    </source>
</evidence>
<protein>
    <submittedName>
        <fullName evidence="2">Photosystem I assembly protein Ycf3</fullName>
    </submittedName>
</protein>
<proteinExistence type="predicted"/>
<dbReference type="STRING" id="1396826.PHA8399_03375"/>
<dbReference type="SUPFAM" id="SSF48452">
    <property type="entry name" value="TPR-like"/>
    <property type="match status" value="1"/>
</dbReference>
<gene>
    <name evidence="2" type="ORF">PHA8399_03375</name>
</gene>
<dbReference type="InterPro" id="IPR044650">
    <property type="entry name" value="SRFR1-like"/>
</dbReference>
<dbReference type="AlphaFoldDB" id="A0A0N7M523"/>
<dbReference type="RefSeq" id="WP_058287233.1">
    <property type="nucleotide sequence ID" value="NZ_CYSR01000030.1"/>
</dbReference>
<dbReference type="Pfam" id="PF14559">
    <property type="entry name" value="TPR_19"/>
    <property type="match status" value="1"/>
</dbReference>
<accession>A0A0N7M523</accession>
<dbReference type="InterPro" id="IPR019734">
    <property type="entry name" value="TPR_rpt"/>
</dbReference>
<sequence length="582" mass="64675">MTLQNDLQSALGFLNQGKFKQALKQSKGGMKRHKNHPDFPNIAGISLSGLGKHRDAVPYFKKALALAPGFHDARKNLAQTLLFLQQGEPAMKLLERVLKDQPGDQAALYLQAQAHLVMNDAEAAIETATAALARDPRQPRMLRLRATAWNTLGDEKAALADYQAALKVNPNDADALQNASLLLARLMRQDEATEAAQRAVAVAPQNVEARRRLASQLISNGATAAAREHCLALLELDPKDTQVLEMLARISSREQNAELLPIAQKALKSAAPRSLDRANASFALARIADQAGDKEAFAAHNDEANACMAAQTPYDYEESERQFSRIMAAFPEAVTPVDTAPQGPRPIYVVGMPRSGTTLTETVIGLHPDVFPLGERGVPAFLLHPYLDKDQDFTPEAARNFVAEDISRLPEMPEGTAAYVDKMPDNYRLLGHLLTAYPDARFVHLCRDPRDVALSIWRGYFSGSSLTYAYDLKAMAHRFNLYGRLMQHWRQVMPGRIYDLRYEDFVSDIEGESHKLADFCGLEWVEDMAHPERHEGQVLTLSNTQVRQTAHTRSIGKWEKYADLLTPFIDGLDPEIWPEIKG</sequence>
<dbReference type="PANTHER" id="PTHR44749">
    <property type="entry name" value="SUPPRESSOR OF RPS4-RLD 1"/>
    <property type="match status" value="1"/>
</dbReference>
<dbReference type="PANTHER" id="PTHR44749:SF1">
    <property type="entry name" value="TETRATRICOPEPTIDE-LIKE HELICAL DOMAIN-CONTAINING PROTEIN"/>
    <property type="match status" value="1"/>
</dbReference>
<dbReference type="EMBL" id="CYSR01000030">
    <property type="protein sequence ID" value="CUI01234.1"/>
    <property type="molecule type" value="Genomic_DNA"/>
</dbReference>
<evidence type="ECO:0000313" key="2">
    <source>
        <dbReference type="EMBL" id="CUI01234.1"/>
    </source>
</evidence>
<dbReference type="InterPro" id="IPR027417">
    <property type="entry name" value="P-loop_NTPase"/>
</dbReference>
<keyword evidence="1" id="KW-0802">TPR repeat</keyword>
<dbReference type="Gene3D" id="1.25.40.10">
    <property type="entry name" value="Tetratricopeptide repeat domain"/>
    <property type="match status" value="1"/>
</dbReference>
<name>A0A0N7M523_9RHOB</name>
<dbReference type="GO" id="GO:0045892">
    <property type="term" value="P:negative regulation of DNA-templated transcription"/>
    <property type="evidence" value="ECO:0007669"/>
    <property type="project" value="InterPro"/>
</dbReference>
<dbReference type="SUPFAM" id="SSF52540">
    <property type="entry name" value="P-loop containing nucleoside triphosphate hydrolases"/>
    <property type="match status" value="1"/>
</dbReference>
<feature type="repeat" description="TPR" evidence="1">
    <location>
        <begin position="139"/>
        <end position="172"/>
    </location>
</feature>
<dbReference type="Pfam" id="PF13469">
    <property type="entry name" value="Sulfotransfer_3"/>
    <property type="match status" value="1"/>
</dbReference>
<dbReference type="PROSITE" id="PS50005">
    <property type="entry name" value="TPR"/>
    <property type="match status" value="1"/>
</dbReference>
<dbReference type="Proteomes" id="UP000051326">
    <property type="component" value="Unassembled WGS sequence"/>
</dbReference>
<dbReference type="Pfam" id="PF13432">
    <property type="entry name" value="TPR_16"/>
    <property type="match status" value="1"/>
</dbReference>
<dbReference type="Gene3D" id="3.40.50.300">
    <property type="entry name" value="P-loop containing nucleotide triphosphate hydrolases"/>
    <property type="match status" value="1"/>
</dbReference>
<reference evidence="2 3" key="1">
    <citation type="submission" date="2015-09" db="EMBL/GenBank/DDBJ databases">
        <authorList>
            <consortium name="Swine Surveillance"/>
        </authorList>
    </citation>
    <scope>NUCLEOTIDE SEQUENCE [LARGE SCALE GENOMIC DNA]</scope>
    <source>
        <strain evidence="2 3">CECT 8399</strain>
    </source>
</reference>
<evidence type="ECO:0000313" key="3">
    <source>
        <dbReference type="Proteomes" id="UP000051326"/>
    </source>
</evidence>
<dbReference type="SMART" id="SM00028">
    <property type="entry name" value="TPR"/>
    <property type="match status" value="6"/>
</dbReference>
<organism evidence="2 3">
    <name type="scientific">Leisingera aquaemixtae</name>
    <dbReference type="NCBI Taxonomy" id="1396826"/>
    <lineage>
        <taxon>Bacteria</taxon>
        <taxon>Pseudomonadati</taxon>
        <taxon>Pseudomonadota</taxon>
        <taxon>Alphaproteobacteria</taxon>
        <taxon>Rhodobacterales</taxon>
        <taxon>Roseobacteraceae</taxon>
        <taxon>Leisingera</taxon>
    </lineage>
</organism>
<dbReference type="InterPro" id="IPR011990">
    <property type="entry name" value="TPR-like_helical_dom_sf"/>
</dbReference>